<keyword evidence="6 8" id="KW-1133">Transmembrane helix</keyword>
<name>A0ABP9MCB2_9GAMM</name>
<evidence type="ECO:0000313" key="10">
    <source>
        <dbReference type="Proteomes" id="UP001500631"/>
    </source>
</evidence>
<feature type="transmembrane region" description="Helical" evidence="8">
    <location>
        <begin position="57"/>
        <end position="78"/>
    </location>
</feature>
<evidence type="ECO:0000256" key="6">
    <source>
        <dbReference type="ARBA" id="ARBA00022989"/>
    </source>
</evidence>
<keyword evidence="4" id="KW-1003">Cell membrane</keyword>
<reference evidence="10" key="1">
    <citation type="journal article" date="2019" name="Int. J. Syst. Evol. Microbiol.">
        <title>The Global Catalogue of Microorganisms (GCM) 10K type strain sequencing project: providing services to taxonomists for standard genome sequencing and annotation.</title>
        <authorList>
            <consortium name="The Broad Institute Genomics Platform"/>
            <consortium name="The Broad Institute Genome Sequencing Center for Infectious Disease"/>
            <person name="Wu L."/>
            <person name="Ma J."/>
        </authorList>
    </citation>
    <scope>NUCLEOTIDE SEQUENCE [LARGE SCALE GENOMIC DNA]</scope>
    <source>
        <strain evidence="10">JCM 18424</strain>
    </source>
</reference>
<keyword evidence="5 8" id="KW-0812">Transmembrane</keyword>
<sequence length="308" mass="34463">MDFFWILFPIFSIFVVGFIAQKILRFDIQNLSKMSLYVLSPFLAFRTFYTHELTFDYIYLAFYVFALCLGLILIISIWSKLMRYSENIRCGMILSACFMNNGNYGVPVILMFFGAQGFDLAIILLVLQQVVMSTIGIYYAAKGSDRQSEASSIKFALIRVIKMPVAYGALLGIFCQLIHIPISNSVMKSISMIGDSSIVVIMIILGMQLAMIQIKEIDLPKLSISLIVKMVLSPILAYFLVIFLPLSETYKTILIILAAMPAAANTTLQAVFFNTQPKLVSSATFISTILSLITLPIIMWLLNVSIPA</sequence>
<gene>
    <name evidence="9" type="ORF">GCM10023338_02790</name>
</gene>
<evidence type="ECO:0000256" key="5">
    <source>
        <dbReference type="ARBA" id="ARBA00022692"/>
    </source>
</evidence>
<protein>
    <submittedName>
        <fullName evidence="9">AEC family transporter</fullName>
    </submittedName>
</protein>
<evidence type="ECO:0000256" key="7">
    <source>
        <dbReference type="ARBA" id="ARBA00023136"/>
    </source>
</evidence>
<feature type="transmembrane region" description="Helical" evidence="8">
    <location>
        <begin position="90"/>
        <end position="114"/>
    </location>
</feature>
<evidence type="ECO:0000256" key="1">
    <source>
        <dbReference type="ARBA" id="ARBA00004651"/>
    </source>
</evidence>
<organism evidence="9 10">
    <name type="scientific">Wohlfahrtiimonas larvae</name>
    <dbReference type="NCBI Taxonomy" id="1157986"/>
    <lineage>
        <taxon>Bacteria</taxon>
        <taxon>Pseudomonadati</taxon>
        <taxon>Pseudomonadota</taxon>
        <taxon>Gammaproteobacteria</taxon>
        <taxon>Cardiobacteriales</taxon>
        <taxon>Ignatzschineriaceae</taxon>
        <taxon>Wohlfahrtiimonas</taxon>
    </lineage>
</organism>
<feature type="transmembrane region" description="Helical" evidence="8">
    <location>
        <begin position="279"/>
        <end position="302"/>
    </location>
</feature>
<evidence type="ECO:0000256" key="8">
    <source>
        <dbReference type="SAM" id="Phobius"/>
    </source>
</evidence>
<keyword evidence="10" id="KW-1185">Reference proteome</keyword>
<dbReference type="InterPro" id="IPR038770">
    <property type="entry name" value="Na+/solute_symporter_sf"/>
</dbReference>
<feature type="transmembrane region" description="Helical" evidence="8">
    <location>
        <begin position="160"/>
        <end position="180"/>
    </location>
</feature>
<dbReference type="Proteomes" id="UP001500631">
    <property type="component" value="Unassembled WGS sequence"/>
</dbReference>
<evidence type="ECO:0000256" key="4">
    <source>
        <dbReference type="ARBA" id="ARBA00022475"/>
    </source>
</evidence>
<dbReference type="PANTHER" id="PTHR36838">
    <property type="entry name" value="AUXIN EFFLUX CARRIER FAMILY PROTEIN"/>
    <property type="match status" value="1"/>
</dbReference>
<dbReference type="EMBL" id="BAABKE010000001">
    <property type="protein sequence ID" value="GAA5094480.1"/>
    <property type="molecule type" value="Genomic_DNA"/>
</dbReference>
<accession>A0ABP9MCB2</accession>
<keyword evidence="7 8" id="KW-0472">Membrane</keyword>
<dbReference type="Pfam" id="PF03547">
    <property type="entry name" value="Mem_trans"/>
    <property type="match status" value="1"/>
</dbReference>
<evidence type="ECO:0000256" key="2">
    <source>
        <dbReference type="ARBA" id="ARBA00010145"/>
    </source>
</evidence>
<feature type="transmembrane region" description="Helical" evidence="8">
    <location>
        <begin position="120"/>
        <end position="140"/>
    </location>
</feature>
<dbReference type="InterPro" id="IPR004776">
    <property type="entry name" value="Mem_transp_PIN-like"/>
</dbReference>
<evidence type="ECO:0000313" key="9">
    <source>
        <dbReference type="EMBL" id="GAA5094480.1"/>
    </source>
</evidence>
<feature type="transmembrane region" description="Helical" evidence="8">
    <location>
        <begin position="226"/>
        <end position="246"/>
    </location>
</feature>
<comment type="similarity">
    <text evidence="2">Belongs to the auxin efflux carrier (TC 2.A.69) family.</text>
</comment>
<comment type="subcellular location">
    <subcellularLocation>
        <location evidence="1">Cell membrane</location>
        <topology evidence="1">Multi-pass membrane protein</topology>
    </subcellularLocation>
</comment>
<proteinExistence type="inferred from homology"/>
<keyword evidence="3" id="KW-0813">Transport</keyword>
<comment type="caution">
    <text evidence="9">The sequence shown here is derived from an EMBL/GenBank/DDBJ whole genome shotgun (WGS) entry which is preliminary data.</text>
</comment>
<evidence type="ECO:0000256" key="3">
    <source>
        <dbReference type="ARBA" id="ARBA00022448"/>
    </source>
</evidence>
<feature type="transmembrane region" description="Helical" evidence="8">
    <location>
        <begin position="252"/>
        <end position="272"/>
    </location>
</feature>
<dbReference type="Gene3D" id="1.20.1530.20">
    <property type="match status" value="1"/>
</dbReference>
<dbReference type="PANTHER" id="PTHR36838:SF1">
    <property type="entry name" value="SLR1864 PROTEIN"/>
    <property type="match status" value="1"/>
</dbReference>
<dbReference type="RefSeq" id="WP_077926690.1">
    <property type="nucleotide sequence ID" value="NZ_BAABKE010000001.1"/>
</dbReference>
<feature type="transmembrane region" description="Helical" evidence="8">
    <location>
        <begin position="192"/>
        <end position="214"/>
    </location>
</feature>
<feature type="transmembrane region" description="Helical" evidence="8">
    <location>
        <begin position="6"/>
        <end position="24"/>
    </location>
</feature>